<proteinExistence type="predicted"/>
<evidence type="ECO:0000313" key="1">
    <source>
        <dbReference type="EMBL" id="AQY23049.1"/>
    </source>
</evidence>
<dbReference type="EMBL" id="CP011859">
    <property type="protein sequence ID" value="AQY23049.1"/>
    <property type="molecule type" value="Genomic_DNA"/>
</dbReference>
<organism evidence="1 2">
    <name type="scientific">Riemerella anatipestifer</name>
    <name type="common">Moraxella anatipestifer</name>
    <dbReference type="NCBI Taxonomy" id="34085"/>
    <lineage>
        <taxon>Bacteria</taxon>
        <taxon>Pseudomonadati</taxon>
        <taxon>Bacteroidota</taxon>
        <taxon>Flavobacteriia</taxon>
        <taxon>Flavobacteriales</taxon>
        <taxon>Weeksellaceae</taxon>
        <taxon>Riemerella</taxon>
    </lineage>
</organism>
<sequence>MRTIIFIISFWVTNLSAQIFIPIDNQVLKSVQDIFIDDYENIYLYQSNDFSFTKYNIQGQKQGRIMMVFPFKVQSVQNPFNIVLFSENQQEIKMLDQNLNEIQSLKPSQSASYISHLYMENLQLMWLLNPMSKTLLQYNFRENKLLNSFILDIDFNDIKDFIVDNGFLYYLQNDHLIKISLTSKKTQKMEVPFARKLRREGNSIFVITNTSVIELKEDKLKTVFSEPKAQIVEKNNNGYLALIGDKLYLYELF</sequence>
<gene>
    <name evidence="1" type="ORF">AB406_2110</name>
</gene>
<dbReference type="Proteomes" id="UP000189883">
    <property type="component" value="Chromosome"/>
</dbReference>
<protein>
    <submittedName>
        <fullName evidence="1">Uncharacterized protein</fullName>
    </submittedName>
</protein>
<dbReference type="RefSeq" id="WP_079208246.1">
    <property type="nucleotide sequence ID" value="NZ_CP011859.1"/>
</dbReference>
<accession>A0A1S7DVB4</accession>
<dbReference type="AlphaFoldDB" id="A0A1S7DVB4"/>
<evidence type="ECO:0000313" key="2">
    <source>
        <dbReference type="Proteomes" id="UP000189883"/>
    </source>
</evidence>
<name>A0A1S7DVB4_RIEAN</name>
<reference evidence="1 2" key="1">
    <citation type="submission" date="2015-06" db="EMBL/GenBank/DDBJ databases">
        <title>R. anatipestifer strain HXb2 is the most virulent strain so far, and the genome sequence would help us uncover the pathogenesis.</title>
        <authorList>
            <person name="Hu Q."/>
            <person name="Qi J."/>
            <person name="Bo H."/>
            <person name="Liu G."/>
            <person name="Tao M."/>
            <person name="Ding Y."/>
            <person name="Xue Y."/>
        </authorList>
    </citation>
    <scope>NUCLEOTIDE SEQUENCE [LARGE SCALE GENOMIC DNA]</scope>
    <source>
        <strain evidence="1 2">HXb2</strain>
    </source>
</reference>